<dbReference type="HOGENOM" id="CLU_1427980_0_0_1"/>
<evidence type="ECO:0000313" key="1">
    <source>
        <dbReference type="EMBL" id="AET40692.1"/>
    </source>
</evidence>
<dbReference type="OrthoDB" id="4061621at2759"/>
<dbReference type="EMBL" id="CP002502">
    <property type="protein sequence ID" value="AET40692.1"/>
    <property type="molecule type" value="Genomic_DNA"/>
</dbReference>
<dbReference type="RefSeq" id="XP_003647509.1">
    <property type="nucleotide sequence ID" value="XM_003647461.1"/>
</dbReference>
<dbReference type="InParanoid" id="G8JUB2"/>
<dbReference type="AlphaFoldDB" id="G8JUB2"/>
<dbReference type="Proteomes" id="UP000006790">
    <property type="component" value="Chromosome 6"/>
</dbReference>
<sequence>MQVWNLSRLFNNISYFNKQSSEQRNDGFHDYSIISDRINTDGYVEIQLATTTDLHPTNADSTRSHFTATLPYTENSDEVDVPISDFIRFRNKLQASSNKSPSSLKTTNMPPSSKLGKICARKSARDQLIARKLVFLSAAPYPNSNLCKLHTQDYSHLDRMLESTDDIQFNDKNNRRSKFIVRRGWNKKNQ</sequence>
<evidence type="ECO:0000313" key="2">
    <source>
        <dbReference type="Proteomes" id="UP000006790"/>
    </source>
</evidence>
<name>G8JUB2_ERECY</name>
<gene>
    <name evidence="1" type="ordered locus">Ecym_6314</name>
</gene>
<dbReference type="GeneID" id="11469108"/>
<reference evidence="2" key="1">
    <citation type="journal article" date="2012" name="G3 (Bethesda)">
        <title>Pichia sorbitophila, an interspecies yeast hybrid reveals early steps of genome resolution following polyploidization.</title>
        <authorList>
            <person name="Leh Louis V."/>
            <person name="Despons L."/>
            <person name="Friedrich A."/>
            <person name="Martin T."/>
            <person name="Durrens P."/>
            <person name="Casaregola S."/>
            <person name="Neuveglise C."/>
            <person name="Fairhead C."/>
            <person name="Marck C."/>
            <person name="Cruz J.A."/>
            <person name="Straub M.L."/>
            <person name="Kugler V."/>
            <person name="Sacerdot C."/>
            <person name="Uzunov Z."/>
            <person name="Thierry A."/>
            <person name="Weiss S."/>
            <person name="Bleykasten C."/>
            <person name="De Montigny J."/>
            <person name="Jacques N."/>
            <person name="Jung P."/>
            <person name="Lemaire M."/>
            <person name="Mallet S."/>
            <person name="Morel G."/>
            <person name="Richard G.F."/>
            <person name="Sarkar A."/>
            <person name="Savel G."/>
            <person name="Schacherer J."/>
            <person name="Seret M.L."/>
            <person name="Talla E."/>
            <person name="Samson G."/>
            <person name="Jubin C."/>
            <person name="Poulain J."/>
            <person name="Vacherie B."/>
            <person name="Barbe V."/>
            <person name="Pelletier E."/>
            <person name="Sherman D.J."/>
            <person name="Westhof E."/>
            <person name="Weissenbach J."/>
            <person name="Baret P.V."/>
            <person name="Wincker P."/>
            <person name="Gaillardin C."/>
            <person name="Dujon B."/>
            <person name="Souciet J.L."/>
        </authorList>
    </citation>
    <scope>NUCLEOTIDE SEQUENCE [LARGE SCALE GENOMIC DNA]</scope>
    <source>
        <strain evidence="2">CBS 270.75 / DBVPG 7215 / KCTC 17166 / NRRL Y-17582</strain>
    </source>
</reference>
<organism evidence="1 2">
    <name type="scientific">Eremothecium cymbalariae (strain CBS 270.75 / DBVPG 7215 / KCTC 17166 / NRRL Y-17582)</name>
    <name type="common">Yeast</name>
    <dbReference type="NCBI Taxonomy" id="931890"/>
    <lineage>
        <taxon>Eukaryota</taxon>
        <taxon>Fungi</taxon>
        <taxon>Dikarya</taxon>
        <taxon>Ascomycota</taxon>
        <taxon>Saccharomycotina</taxon>
        <taxon>Saccharomycetes</taxon>
        <taxon>Saccharomycetales</taxon>
        <taxon>Saccharomycetaceae</taxon>
        <taxon>Eremothecium</taxon>
    </lineage>
</organism>
<protein>
    <submittedName>
        <fullName evidence="1">Uncharacterized protein</fullName>
    </submittedName>
</protein>
<proteinExistence type="predicted"/>
<accession>G8JUB2</accession>
<dbReference type="OMA" id="GKICARK"/>
<dbReference type="KEGG" id="erc:Ecym_6314"/>
<keyword evidence="2" id="KW-1185">Reference proteome</keyword>